<dbReference type="EMBL" id="DS113268">
    <property type="protein sequence ID" value="EAY14566.1"/>
    <property type="molecule type" value="Genomic_DNA"/>
</dbReference>
<evidence type="ECO:0000313" key="1">
    <source>
        <dbReference type="EMBL" id="EAY14566.1"/>
    </source>
</evidence>
<accession>A2DY89</accession>
<sequence>MGQISKLCNELKRAQVITECGTFCININDRIIETNKSSAICFSDLIQEKYFIDKSIRSFKVYLNIICQDSIDILLNFIETGKLEFEADESHYHDIFEIGKCFGNQLLIQIYNERIKSDKYLTNKNVFQKYEFSAYENDSTIMDECIEYISSHIYCLNDDDIITNFAKNGFEFCEKILKSKQLKIENEDKLCFLLLEVCRRNLALFDLFGFVNLQFCSSKVYDEIYNFACENSFESSLLAIYNETLKYHSSIRDSIEITDQSITSFENPLIQNQFELSDQSISIYESRYVEISKEIKMEMTASSIGGGSLSTINSYSNNDNFYTNNEFNSWLKADLKGYKLKPKSYILQSTCIGDFCLLRGWKLEGLKEDGKSIVLDEQSYNFRQKEINEFPLQTSDYFVAFRLTQTIENSSKHSYNNYKLMINVFDFTGELIKI</sequence>
<gene>
    <name evidence="1" type="ORF">TVAG_392930</name>
</gene>
<name>A2DY89_TRIV3</name>
<dbReference type="KEGG" id="tva:4772564"/>
<dbReference type="VEuPathDB" id="TrichDB:TVAG_392930"/>
<dbReference type="Proteomes" id="UP000001542">
    <property type="component" value="Unassembled WGS sequence"/>
</dbReference>
<dbReference type="InterPro" id="IPR011333">
    <property type="entry name" value="SKP1/BTB/POZ_sf"/>
</dbReference>
<reference evidence="1" key="2">
    <citation type="journal article" date="2007" name="Science">
        <title>Draft genome sequence of the sexually transmitted pathogen Trichomonas vaginalis.</title>
        <authorList>
            <person name="Carlton J.M."/>
            <person name="Hirt R.P."/>
            <person name="Silva J.C."/>
            <person name="Delcher A.L."/>
            <person name="Schatz M."/>
            <person name="Zhao Q."/>
            <person name="Wortman J.R."/>
            <person name="Bidwell S.L."/>
            <person name="Alsmark U.C.M."/>
            <person name="Besteiro S."/>
            <person name="Sicheritz-Ponten T."/>
            <person name="Noel C.J."/>
            <person name="Dacks J.B."/>
            <person name="Foster P.G."/>
            <person name="Simillion C."/>
            <person name="Van de Peer Y."/>
            <person name="Miranda-Saavedra D."/>
            <person name="Barton G.J."/>
            <person name="Westrop G.D."/>
            <person name="Mueller S."/>
            <person name="Dessi D."/>
            <person name="Fiori P.L."/>
            <person name="Ren Q."/>
            <person name="Paulsen I."/>
            <person name="Zhang H."/>
            <person name="Bastida-Corcuera F.D."/>
            <person name="Simoes-Barbosa A."/>
            <person name="Brown M.T."/>
            <person name="Hayes R.D."/>
            <person name="Mukherjee M."/>
            <person name="Okumura C.Y."/>
            <person name="Schneider R."/>
            <person name="Smith A.J."/>
            <person name="Vanacova S."/>
            <person name="Villalvazo M."/>
            <person name="Haas B.J."/>
            <person name="Pertea M."/>
            <person name="Feldblyum T.V."/>
            <person name="Utterback T.R."/>
            <person name="Shu C.L."/>
            <person name="Osoegawa K."/>
            <person name="de Jong P.J."/>
            <person name="Hrdy I."/>
            <person name="Horvathova L."/>
            <person name="Zubacova Z."/>
            <person name="Dolezal P."/>
            <person name="Malik S.B."/>
            <person name="Logsdon J.M. Jr."/>
            <person name="Henze K."/>
            <person name="Gupta A."/>
            <person name="Wang C.C."/>
            <person name="Dunne R.L."/>
            <person name="Upcroft J.A."/>
            <person name="Upcroft P."/>
            <person name="White O."/>
            <person name="Salzberg S.L."/>
            <person name="Tang P."/>
            <person name="Chiu C.-H."/>
            <person name="Lee Y.-S."/>
            <person name="Embley T.M."/>
            <person name="Coombs G.H."/>
            <person name="Mottram J.C."/>
            <person name="Tachezy J."/>
            <person name="Fraser-Liggett C.M."/>
            <person name="Johnson P.J."/>
        </authorList>
    </citation>
    <scope>NUCLEOTIDE SEQUENCE [LARGE SCALE GENOMIC DNA]</scope>
    <source>
        <strain evidence="1">G3</strain>
    </source>
</reference>
<reference evidence="1" key="1">
    <citation type="submission" date="2006-10" db="EMBL/GenBank/DDBJ databases">
        <authorList>
            <person name="Amadeo P."/>
            <person name="Zhao Q."/>
            <person name="Wortman J."/>
            <person name="Fraser-Liggett C."/>
            <person name="Carlton J."/>
        </authorList>
    </citation>
    <scope>NUCLEOTIDE SEQUENCE</scope>
    <source>
        <strain evidence="1">G3</strain>
    </source>
</reference>
<dbReference type="Gene3D" id="3.30.710.10">
    <property type="entry name" value="Potassium Channel Kv1.1, Chain A"/>
    <property type="match status" value="1"/>
</dbReference>
<dbReference type="InParanoid" id="A2DY89"/>
<keyword evidence="2" id="KW-1185">Reference proteome</keyword>
<dbReference type="AlphaFoldDB" id="A2DY89"/>
<dbReference type="RefSeq" id="XP_001326789.1">
    <property type="nucleotide sequence ID" value="XM_001326754.1"/>
</dbReference>
<organism evidence="1 2">
    <name type="scientific">Trichomonas vaginalis (strain ATCC PRA-98 / G3)</name>
    <dbReference type="NCBI Taxonomy" id="412133"/>
    <lineage>
        <taxon>Eukaryota</taxon>
        <taxon>Metamonada</taxon>
        <taxon>Parabasalia</taxon>
        <taxon>Trichomonadida</taxon>
        <taxon>Trichomonadidae</taxon>
        <taxon>Trichomonas</taxon>
    </lineage>
</organism>
<dbReference type="SMR" id="A2DY89"/>
<evidence type="ECO:0000313" key="2">
    <source>
        <dbReference type="Proteomes" id="UP000001542"/>
    </source>
</evidence>
<proteinExistence type="predicted"/>
<dbReference type="VEuPathDB" id="TrichDB:TVAGG3_0281430"/>
<evidence type="ECO:0008006" key="3">
    <source>
        <dbReference type="Google" id="ProtNLM"/>
    </source>
</evidence>
<protein>
    <recommendedName>
        <fullName evidence="3">BTB domain-containing protein</fullName>
    </recommendedName>
</protein>